<accession>A0A6A6SNN5</accession>
<dbReference type="Pfam" id="PF06999">
    <property type="entry name" value="Suc_Fer-like"/>
    <property type="match status" value="1"/>
</dbReference>
<evidence type="ECO:0000256" key="1">
    <source>
        <dbReference type="ARBA" id="ARBA00038208"/>
    </source>
</evidence>
<gene>
    <name evidence="4" type="ORF">K491DRAFT_549835</name>
</gene>
<dbReference type="SUPFAM" id="SSF52833">
    <property type="entry name" value="Thioredoxin-like"/>
    <property type="match status" value="1"/>
</dbReference>
<feature type="region of interest" description="Disordered" evidence="3">
    <location>
        <begin position="119"/>
        <end position="151"/>
    </location>
</feature>
<sequence>PPDLDIDRKTPLLHTMAPYSEHVLVCTGREDWSSRIEDEEGVEGDFVRGLKGVVGKGGGLFDPYNNVLITASSFPLPNDKHSKDPTTSILLFPSFTRITAIPHDTPTLQTLATSYLHAPQPSTLPHLQRPPPPSHDTGSKADADADAQSRLHAEPVTKPTILICGHGGRDKRCGVLGPLLQAQFRAVLEEKRVDADVGLISHIGGHKFAGNVIVYLPPSRLPSPSPANTNTLDGCGIWYGRVGPEQVEGVVQETVVQGKIIQELFRGGVGKGGVNL</sequence>
<evidence type="ECO:0000313" key="5">
    <source>
        <dbReference type="Proteomes" id="UP000799324"/>
    </source>
</evidence>
<feature type="non-terminal residue" evidence="4">
    <location>
        <position position="276"/>
    </location>
</feature>
<dbReference type="AlphaFoldDB" id="A0A6A6SNN5"/>
<dbReference type="Gene3D" id="3.40.30.10">
    <property type="entry name" value="Glutaredoxin"/>
    <property type="match status" value="1"/>
</dbReference>
<evidence type="ECO:0000256" key="3">
    <source>
        <dbReference type="SAM" id="MobiDB-lite"/>
    </source>
</evidence>
<organism evidence="4 5">
    <name type="scientific">Lophiostoma macrostomum CBS 122681</name>
    <dbReference type="NCBI Taxonomy" id="1314788"/>
    <lineage>
        <taxon>Eukaryota</taxon>
        <taxon>Fungi</taxon>
        <taxon>Dikarya</taxon>
        <taxon>Ascomycota</taxon>
        <taxon>Pezizomycotina</taxon>
        <taxon>Dothideomycetes</taxon>
        <taxon>Pleosporomycetidae</taxon>
        <taxon>Pleosporales</taxon>
        <taxon>Lophiostomataceae</taxon>
        <taxon>Lophiostoma</taxon>
    </lineage>
</organism>
<dbReference type="Proteomes" id="UP000799324">
    <property type="component" value="Unassembled WGS sequence"/>
</dbReference>
<dbReference type="OrthoDB" id="10253744at2759"/>
<dbReference type="PANTHER" id="PTHR31902:SF7">
    <property type="entry name" value="ALTERED INHERITANCE OF MITOCHONDRIA PROTEIN 32"/>
    <property type="match status" value="1"/>
</dbReference>
<feature type="compositionally biased region" description="Basic and acidic residues" evidence="3">
    <location>
        <begin position="137"/>
        <end position="151"/>
    </location>
</feature>
<keyword evidence="5" id="KW-1185">Reference proteome</keyword>
<dbReference type="EMBL" id="MU004531">
    <property type="protein sequence ID" value="KAF2648591.1"/>
    <property type="molecule type" value="Genomic_DNA"/>
</dbReference>
<reference evidence="4" key="1">
    <citation type="journal article" date="2020" name="Stud. Mycol.">
        <title>101 Dothideomycetes genomes: a test case for predicting lifestyles and emergence of pathogens.</title>
        <authorList>
            <person name="Haridas S."/>
            <person name="Albert R."/>
            <person name="Binder M."/>
            <person name="Bloem J."/>
            <person name="Labutti K."/>
            <person name="Salamov A."/>
            <person name="Andreopoulos B."/>
            <person name="Baker S."/>
            <person name="Barry K."/>
            <person name="Bills G."/>
            <person name="Bluhm B."/>
            <person name="Cannon C."/>
            <person name="Castanera R."/>
            <person name="Culley D."/>
            <person name="Daum C."/>
            <person name="Ezra D."/>
            <person name="Gonzalez J."/>
            <person name="Henrissat B."/>
            <person name="Kuo A."/>
            <person name="Liang C."/>
            <person name="Lipzen A."/>
            <person name="Lutzoni F."/>
            <person name="Magnuson J."/>
            <person name="Mondo S."/>
            <person name="Nolan M."/>
            <person name="Ohm R."/>
            <person name="Pangilinan J."/>
            <person name="Park H.-J."/>
            <person name="Ramirez L."/>
            <person name="Alfaro M."/>
            <person name="Sun H."/>
            <person name="Tritt A."/>
            <person name="Yoshinaga Y."/>
            <person name="Zwiers L.-H."/>
            <person name="Turgeon B."/>
            <person name="Goodwin S."/>
            <person name="Spatafora J."/>
            <person name="Crous P."/>
            <person name="Grigoriev I."/>
        </authorList>
    </citation>
    <scope>NUCLEOTIDE SEQUENCE</scope>
    <source>
        <strain evidence="4">CBS 122681</strain>
    </source>
</reference>
<name>A0A6A6SNN5_9PLEO</name>
<proteinExistence type="inferred from homology"/>
<dbReference type="InterPro" id="IPR009737">
    <property type="entry name" value="Aim32/Apd1-like"/>
</dbReference>
<feature type="non-terminal residue" evidence="4">
    <location>
        <position position="1"/>
    </location>
</feature>
<dbReference type="CDD" id="cd03062">
    <property type="entry name" value="TRX_Fd_Sucrase"/>
    <property type="match status" value="1"/>
</dbReference>
<evidence type="ECO:0000313" key="4">
    <source>
        <dbReference type="EMBL" id="KAF2648591.1"/>
    </source>
</evidence>
<dbReference type="InterPro" id="IPR036249">
    <property type="entry name" value="Thioredoxin-like_sf"/>
</dbReference>
<evidence type="ECO:0000256" key="2">
    <source>
        <dbReference type="ARBA" id="ARBA00040895"/>
    </source>
</evidence>
<dbReference type="PANTHER" id="PTHR31902">
    <property type="entry name" value="ACTIN PATCHES DISTAL PROTEIN 1"/>
    <property type="match status" value="1"/>
</dbReference>
<protein>
    <recommendedName>
        <fullName evidence="2">Altered inheritance of mitochondria protein 32</fullName>
    </recommendedName>
</protein>
<comment type="similarity">
    <text evidence="1">Belongs to the AIM32 family.</text>
</comment>